<proteinExistence type="predicted"/>
<reference evidence="2 3" key="1">
    <citation type="submission" date="2019-02" db="EMBL/GenBank/DDBJ databases">
        <title>Pedobacter sp. RP-3-21 sp. nov., isolated from Arctic soil.</title>
        <authorList>
            <person name="Dahal R.H."/>
        </authorList>
    </citation>
    <scope>NUCLEOTIDE SEQUENCE [LARGE SCALE GENOMIC DNA]</scope>
    <source>
        <strain evidence="2 3">RP-3-21</strain>
    </source>
</reference>
<name>A0A4R0Q138_9SPHI</name>
<dbReference type="Gene3D" id="2.40.160.100">
    <property type="match status" value="1"/>
</dbReference>
<dbReference type="EMBL" id="SJSO01000003">
    <property type="protein sequence ID" value="TCD28686.1"/>
    <property type="molecule type" value="Genomic_DNA"/>
</dbReference>
<evidence type="ECO:0000313" key="3">
    <source>
        <dbReference type="Proteomes" id="UP000293925"/>
    </source>
</evidence>
<dbReference type="OrthoDB" id="311329at2"/>
<accession>A0A4R0Q138</accession>
<gene>
    <name evidence="2" type="ORF">EZ456_04690</name>
</gene>
<organism evidence="2 3">
    <name type="scientific">Pedobacter psychrodurus</name>
    <dbReference type="NCBI Taxonomy" id="2530456"/>
    <lineage>
        <taxon>Bacteria</taxon>
        <taxon>Pseudomonadati</taxon>
        <taxon>Bacteroidota</taxon>
        <taxon>Sphingobacteriia</taxon>
        <taxon>Sphingobacteriales</taxon>
        <taxon>Sphingobacteriaceae</taxon>
        <taxon>Pedobacter</taxon>
    </lineage>
</organism>
<dbReference type="Proteomes" id="UP000293925">
    <property type="component" value="Unassembled WGS sequence"/>
</dbReference>
<evidence type="ECO:0000313" key="2">
    <source>
        <dbReference type="EMBL" id="TCD28686.1"/>
    </source>
</evidence>
<feature type="domain" description="Alginate export" evidence="1">
    <location>
        <begin position="58"/>
        <end position="441"/>
    </location>
</feature>
<keyword evidence="3" id="KW-1185">Reference proteome</keyword>
<dbReference type="InterPro" id="IPR025388">
    <property type="entry name" value="Alginate_export_dom"/>
</dbReference>
<sequence>MKPAVLILVTLLICVKWSAAQSFKLLRFEEEYTHLKDSSRTFYNKLKFIPLSPIGNAYLSFGGEVRLELDRAENEDWGSRNLGRDIFLLQRYSIHGDLQINRRLRIFSQLRSGQESGRKNGPRPIDEDKLNIQNLFIDFYPYYGKKSKLLLRIGRQELQYGSGRLLDVREGPNLRLYFDGAKAAFKTDKFNIDGFFLKSGGTNQGVFDNRIGSGGKIWGLYGTLSAPKLFNTDFYYLGIDRKNGRFDEGNAAELRHTFGTRIWKNGVGLFYNFEGGFQSGRFGLKKIMAGGGSSEVGYKFVNLRGRPVVKLRGDLISGDRSKGDGRLGTFNPLFPNGGYFGMNPQAGPANLISLHPSLAFNALAQVQVSVEVVFNWRHSVNDGIYRPDGSLNLPSLNVPDRYIGTTYLGSVAWKVNRFINFNIGIQYFDTGNFINVAIPEHKNGFFTASMVSIKF</sequence>
<comment type="caution">
    <text evidence="2">The sequence shown here is derived from an EMBL/GenBank/DDBJ whole genome shotgun (WGS) entry which is preliminary data.</text>
</comment>
<dbReference type="AlphaFoldDB" id="A0A4R0Q138"/>
<evidence type="ECO:0000259" key="1">
    <source>
        <dbReference type="Pfam" id="PF13372"/>
    </source>
</evidence>
<protein>
    <recommendedName>
        <fullName evidence="1">Alginate export domain-containing protein</fullName>
    </recommendedName>
</protein>
<dbReference type="Pfam" id="PF13372">
    <property type="entry name" value="Alginate_exp"/>
    <property type="match status" value="1"/>
</dbReference>
<dbReference type="InterPro" id="IPR053728">
    <property type="entry name" value="Alginate_Permeability_Chnl"/>
</dbReference>